<dbReference type="SUPFAM" id="SSF50978">
    <property type="entry name" value="WD40 repeat-like"/>
    <property type="match status" value="1"/>
</dbReference>
<dbReference type="OrthoDB" id="19711at2759"/>
<dbReference type="SMART" id="SM00256">
    <property type="entry name" value="FBOX"/>
    <property type="match status" value="1"/>
</dbReference>
<keyword evidence="2" id="KW-0677">Repeat</keyword>
<dbReference type="InterPro" id="IPR001680">
    <property type="entry name" value="WD40_rpt"/>
</dbReference>
<proteinExistence type="predicted"/>
<dbReference type="InterPro" id="IPR036322">
    <property type="entry name" value="WD40_repeat_dom_sf"/>
</dbReference>
<dbReference type="Proteomes" id="UP000193411">
    <property type="component" value="Unassembled WGS sequence"/>
</dbReference>
<dbReference type="InterPro" id="IPR019775">
    <property type="entry name" value="WD40_repeat_CS"/>
</dbReference>
<name>A0A1Y2HE89_9FUNG</name>
<dbReference type="Gene3D" id="1.20.1280.50">
    <property type="match status" value="1"/>
</dbReference>
<dbReference type="Pfam" id="PF12937">
    <property type="entry name" value="F-box-like"/>
    <property type="match status" value="1"/>
</dbReference>
<keyword evidence="6" id="KW-1185">Reference proteome</keyword>
<sequence>MDAETHQDAELAKLLSSISAEKRLQLLEALLPLCPEADFARIHNRAGPSLQRLTKLEDLPDELLIHVFSYLNAPSLAATARSCQRFAALVRDDHLWRLLRQRQEHDGSYDVFPTSPSKETHRFVHDNRKSERQDSAFATSLPSRFCEMFRQGYLTARNWRRGEYRVSRVVRRTGSLHTDFDVGQALAVSLSVNGASLWNYSKSSQAPQVLHPGSLTTVRMCDDFIVSAGAHDGTIRVSCKHSQELVCVIQSAHVSEIGALICERGWIVSGGEDGVVQVWELNTHNGRMVAKSLVVLRDQHKDGVTAIALDQRRKRVASASADGAVWVNTLQPDMRTQSIELQTAQRDPVFSLALSKEFLLVGDAQGNVSVWAMTGAEPRHVTRLNAHAGPVICLQLDTHKFVSAGGDKLVKVWSLYQSNVPLYSIRHNALIGPISALRFDSRMLVCSDVTSTLVEYDFGL</sequence>
<dbReference type="InterPro" id="IPR015943">
    <property type="entry name" value="WD40/YVTN_repeat-like_dom_sf"/>
</dbReference>
<dbReference type="PROSITE" id="PS00678">
    <property type="entry name" value="WD_REPEATS_1"/>
    <property type="match status" value="1"/>
</dbReference>
<dbReference type="InterPro" id="IPR051075">
    <property type="entry name" value="SCF_subunit_WD-repeat"/>
</dbReference>
<dbReference type="SMART" id="SM00320">
    <property type="entry name" value="WD40"/>
    <property type="match status" value="6"/>
</dbReference>
<evidence type="ECO:0000313" key="5">
    <source>
        <dbReference type="EMBL" id="ORZ32886.1"/>
    </source>
</evidence>
<feature type="repeat" description="WD" evidence="3">
    <location>
        <begin position="267"/>
        <end position="289"/>
    </location>
</feature>
<gene>
    <name evidence="5" type="ORF">BCR44DRAFT_94739</name>
</gene>
<dbReference type="PROSITE" id="PS50082">
    <property type="entry name" value="WD_REPEATS_2"/>
    <property type="match status" value="2"/>
</dbReference>
<evidence type="ECO:0000256" key="3">
    <source>
        <dbReference type="PROSITE-ProRule" id="PRU00221"/>
    </source>
</evidence>
<dbReference type="PANTHER" id="PTHR19872">
    <property type="entry name" value="UBIQUITIN LIGASE SPECIFICITY FACTOR/HREP PROTEIN"/>
    <property type="match status" value="1"/>
</dbReference>
<evidence type="ECO:0000256" key="2">
    <source>
        <dbReference type="ARBA" id="ARBA00022737"/>
    </source>
</evidence>
<dbReference type="PANTHER" id="PTHR19872:SF7">
    <property type="entry name" value="F-BOX AND WD REPEAT DOMAIN CONTAINING PROTEIN 10B-RELATED"/>
    <property type="match status" value="1"/>
</dbReference>
<dbReference type="InterPro" id="IPR001810">
    <property type="entry name" value="F-box_dom"/>
</dbReference>
<dbReference type="InterPro" id="IPR036047">
    <property type="entry name" value="F-box-like_dom_sf"/>
</dbReference>
<evidence type="ECO:0000313" key="6">
    <source>
        <dbReference type="Proteomes" id="UP000193411"/>
    </source>
</evidence>
<dbReference type="EMBL" id="MCFL01000041">
    <property type="protein sequence ID" value="ORZ32886.1"/>
    <property type="molecule type" value="Genomic_DNA"/>
</dbReference>
<evidence type="ECO:0000259" key="4">
    <source>
        <dbReference type="PROSITE" id="PS50181"/>
    </source>
</evidence>
<accession>A0A1Y2HE89</accession>
<dbReference type="Gene3D" id="2.130.10.10">
    <property type="entry name" value="YVTN repeat-like/Quinoprotein amine dehydrogenase"/>
    <property type="match status" value="1"/>
</dbReference>
<evidence type="ECO:0000256" key="1">
    <source>
        <dbReference type="ARBA" id="ARBA00022574"/>
    </source>
</evidence>
<feature type="repeat" description="WD" evidence="3">
    <location>
        <begin position="384"/>
        <end position="415"/>
    </location>
</feature>
<reference evidence="5 6" key="1">
    <citation type="submission" date="2016-07" db="EMBL/GenBank/DDBJ databases">
        <title>Pervasive Adenine N6-methylation of Active Genes in Fungi.</title>
        <authorList>
            <consortium name="DOE Joint Genome Institute"/>
            <person name="Mondo S.J."/>
            <person name="Dannebaum R.O."/>
            <person name="Kuo R.C."/>
            <person name="Labutti K."/>
            <person name="Haridas S."/>
            <person name="Kuo A."/>
            <person name="Salamov A."/>
            <person name="Ahrendt S.R."/>
            <person name="Lipzen A."/>
            <person name="Sullivan W."/>
            <person name="Andreopoulos W.B."/>
            <person name="Clum A."/>
            <person name="Lindquist E."/>
            <person name="Daum C."/>
            <person name="Ramamoorthy G.K."/>
            <person name="Gryganskyi A."/>
            <person name="Culley D."/>
            <person name="Magnuson J.K."/>
            <person name="James T.Y."/>
            <person name="O'Malley M.A."/>
            <person name="Stajich J.E."/>
            <person name="Spatafora J.W."/>
            <person name="Visel A."/>
            <person name="Grigoriev I.V."/>
        </authorList>
    </citation>
    <scope>NUCLEOTIDE SEQUENCE [LARGE SCALE GENOMIC DNA]</scope>
    <source>
        <strain evidence="5 6">PL171</strain>
    </source>
</reference>
<dbReference type="Pfam" id="PF00400">
    <property type="entry name" value="WD40"/>
    <property type="match status" value="2"/>
</dbReference>
<keyword evidence="1 3" id="KW-0853">WD repeat</keyword>
<dbReference type="PROSITE" id="PS50181">
    <property type="entry name" value="FBOX"/>
    <property type="match status" value="1"/>
</dbReference>
<feature type="domain" description="F-box" evidence="4">
    <location>
        <begin position="53"/>
        <end position="99"/>
    </location>
</feature>
<organism evidence="5 6">
    <name type="scientific">Catenaria anguillulae PL171</name>
    <dbReference type="NCBI Taxonomy" id="765915"/>
    <lineage>
        <taxon>Eukaryota</taxon>
        <taxon>Fungi</taxon>
        <taxon>Fungi incertae sedis</taxon>
        <taxon>Blastocladiomycota</taxon>
        <taxon>Blastocladiomycetes</taxon>
        <taxon>Blastocladiales</taxon>
        <taxon>Catenariaceae</taxon>
        <taxon>Catenaria</taxon>
    </lineage>
</organism>
<protein>
    <submittedName>
        <fullName evidence="5">WD40-repeat-containing domain protein</fullName>
    </submittedName>
</protein>
<dbReference type="STRING" id="765915.A0A1Y2HE89"/>
<dbReference type="AlphaFoldDB" id="A0A1Y2HE89"/>
<comment type="caution">
    <text evidence="5">The sequence shown here is derived from an EMBL/GenBank/DDBJ whole genome shotgun (WGS) entry which is preliminary data.</text>
</comment>
<dbReference type="SUPFAM" id="SSF81383">
    <property type="entry name" value="F-box domain"/>
    <property type="match status" value="1"/>
</dbReference>